<evidence type="ECO:0000313" key="6">
    <source>
        <dbReference type="Proteomes" id="UP000324748"/>
    </source>
</evidence>
<dbReference type="EMBL" id="VSWC01000144">
    <property type="protein sequence ID" value="KAA1078123.1"/>
    <property type="molecule type" value="Genomic_DNA"/>
</dbReference>
<dbReference type="AlphaFoldDB" id="A0A5B0R261"/>
<evidence type="ECO:0000313" key="2">
    <source>
        <dbReference type="EMBL" id="KAA1074939.1"/>
    </source>
</evidence>
<dbReference type="EMBL" id="VSWC01000157">
    <property type="protein sequence ID" value="KAA1074939.1"/>
    <property type="molecule type" value="Genomic_DNA"/>
</dbReference>
<accession>A0A5B0R261</accession>
<dbReference type="Proteomes" id="UP000325313">
    <property type="component" value="Unassembled WGS sequence"/>
</dbReference>
<protein>
    <recommendedName>
        <fullName evidence="8">C2H2-type domain-containing protein</fullName>
    </recommendedName>
</protein>
<dbReference type="OrthoDB" id="2506480at2759"/>
<feature type="region of interest" description="Disordered" evidence="1">
    <location>
        <begin position="81"/>
        <end position="117"/>
    </location>
</feature>
<name>A0A5B0R261_PUCGR</name>
<dbReference type="Proteomes" id="UP000324748">
    <property type="component" value="Unassembled WGS sequence"/>
</dbReference>
<proteinExistence type="predicted"/>
<reference evidence="6 7" key="1">
    <citation type="submission" date="2019-05" db="EMBL/GenBank/DDBJ databases">
        <title>Emergence of the Ug99 lineage of the wheat stem rust pathogen through somatic hybridization.</title>
        <authorList>
            <person name="Li F."/>
            <person name="Upadhyaya N.M."/>
            <person name="Sperschneider J."/>
            <person name="Matny O."/>
            <person name="Nguyen-Phuc H."/>
            <person name="Mago R."/>
            <person name="Raley C."/>
            <person name="Miller M.E."/>
            <person name="Silverstein K.A.T."/>
            <person name="Henningsen E."/>
            <person name="Hirsch C.D."/>
            <person name="Visser B."/>
            <person name="Pretorius Z.A."/>
            <person name="Steffenson B.J."/>
            <person name="Schwessinger B."/>
            <person name="Dodds P.N."/>
            <person name="Figueroa M."/>
        </authorList>
    </citation>
    <scope>NUCLEOTIDE SEQUENCE [LARGE SCALE GENOMIC DNA]</scope>
    <source>
        <strain evidence="4">21-0</strain>
        <strain evidence="5 7">Ug99</strain>
    </source>
</reference>
<dbReference type="PANTHER" id="PTHR31912">
    <property type="entry name" value="IP13529P"/>
    <property type="match status" value="1"/>
</dbReference>
<evidence type="ECO:0000256" key="1">
    <source>
        <dbReference type="SAM" id="MobiDB-lite"/>
    </source>
</evidence>
<evidence type="ECO:0000313" key="7">
    <source>
        <dbReference type="Proteomes" id="UP000325313"/>
    </source>
</evidence>
<feature type="compositionally biased region" description="Acidic residues" evidence="1">
    <location>
        <begin position="104"/>
        <end position="117"/>
    </location>
</feature>
<dbReference type="EMBL" id="VDEP01000236">
    <property type="protein sequence ID" value="KAA1122501.1"/>
    <property type="molecule type" value="Genomic_DNA"/>
</dbReference>
<dbReference type="PANTHER" id="PTHR31912:SF34">
    <property type="entry name" value="NOTOCHORD-RELATED PROTEIN"/>
    <property type="match status" value="1"/>
</dbReference>
<organism evidence="4 6">
    <name type="scientific">Puccinia graminis f. sp. tritici</name>
    <dbReference type="NCBI Taxonomy" id="56615"/>
    <lineage>
        <taxon>Eukaryota</taxon>
        <taxon>Fungi</taxon>
        <taxon>Dikarya</taxon>
        <taxon>Basidiomycota</taxon>
        <taxon>Pucciniomycotina</taxon>
        <taxon>Pucciniomycetes</taxon>
        <taxon>Pucciniales</taxon>
        <taxon>Pucciniaceae</taxon>
        <taxon>Puccinia</taxon>
    </lineage>
</organism>
<comment type="caution">
    <text evidence="4">The sequence shown here is derived from an EMBL/GenBank/DDBJ whole genome shotgun (WGS) entry which is preliminary data.</text>
</comment>
<keyword evidence="6" id="KW-1185">Reference proteome</keyword>
<evidence type="ECO:0000313" key="5">
    <source>
        <dbReference type="EMBL" id="KAA1122501.1"/>
    </source>
</evidence>
<gene>
    <name evidence="4" type="ORF">PGT21_012688</name>
    <name evidence="2" type="ORF">PGT21_025044</name>
    <name evidence="3" type="ORF">PGT21_028976</name>
    <name evidence="5" type="ORF">PGTUg99_037710</name>
</gene>
<evidence type="ECO:0000313" key="3">
    <source>
        <dbReference type="EMBL" id="KAA1078123.1"/>
    </source>
</evidence>
<evidence type="ECO:0008006" key="8">
    <source>
        <dbReference type="Google" id="ProtNLM"/>
    </source>
</evidence>
<evidence type="ECO:0000313" key="4">
    <source>
        <dbReference type="EMBL" id="KAA1119014.1"/>
    </source>
</evidence>
<dbReference type="EMBL" id="VSWC01000001">
    <property type="protein sequence ID" value="KAA1119014.1"/>
    <property type="molecule type" value="Genomic_DNA"/>
</dbReference>
<sequence>MDDDILGFEKLPKYQGQQRYRCLICDKRTCFARNIPGHLRSKGHQDKLALLNAFNLPQLQQDHTGAQEIDSVREEIRFANDTRGSPNDEVNHGPDNADPAEWGLDSDLDDSGSSDDGSEISYDLDDWFNGQDDEEMGSGASTGPSPTNSDRVDLDSAWYPFANKEYLIASLMLGQLHSFMSRKLYDKIRSILILGHLDLPHWDTIRRTRTGISKMLNAELKQNLSVLNNKTFMISLTNIIGNELANPYVVPDLEFIPHDPKGKNIYALHQSVKWREDLSPETRVQMVEYSGKHWYIYEPVMLRWQTQPIVVPIFFYKFNNEVYSKCIQPKFETLRTEDAQPGEFIIYIPNNIKFNDGNLIEVPVSDFGLLHSEIRTALGRGAPTIRYEVPNPWRTRAGGKVIRHVPITLYSDDTSGNKSKRWNKHVSYCFTLSGLPPEMSNQEYNVHFISTSNRAGPLELAEPIVEELNELATKGSVAYDISLDQEVLFMSVPLCFLADSPMAAEITNTPNPGSSNNPCRMCHLKCPQGGERSSMSYIREFFGCPNLPGKRIWSETVANTQDLWVTSQSSTQKEYERKQQLYGLKDRINSQIIELKHSTLDERQRIIQMQQDTPLRIFNPCCFLKGFDGCLDTPVEILHVILLGVVKYLWKDFMSRMNEDQLNELEARWGAFSTEGLSVPPIQPRYMIAHYKSLVGKEYR</sequence>